<feature type="compositionally biased region" description="Basic and acidic residues" evidence="1">
    <location>
        <begin position="134"/>
        <end position="149"/>
    </location>
</feature>
<feature type="compositionally biased region" description="Polar residues" evidence="1">
    <location>
        <begin position="210"/>
        <end position="231"/>
    </location>
</feature>
<evidence type="ECO:0000256" key="1">
    <source>
        <dbReference type="SAM" id="MobiDB-lite"/>
    </source>
</evidence>
<name>A0AA36CPH1_9BILA</name>
<reference evidence="2" key="1">
    <citation type="submission" date="2023-06" db="EMBL/GenBank/DDBJ databases">
        <authorList>
            <person name="Delattre M."/>
        </authorList>
    </citation>
    <scope>NUCLEOTIDE SEQUENCE</scope>
    <source>
        <strain evidence="2">AF72</strain>
    </source>
</reference>
<comment type="caution">
    <text evidence="2">The sequence shown here is derived from an EMBL/GenBank/DDBJ whole genome shotgun (WGS) entry which is preliminary data.</text>
</comment>
<organism evidence="2 3">
    <name type="scientific">Mesorhabditis spiculigera</name>
    <dbReference type="NCBI Taxonomy" id="96644"/>
    <lineage>
        <taxon>Eukaryota</taxon>
        <taxon>Metazoa</taxon>
        <taxon>Ecdysozoa</taxon>
        <taxon>Nematoda</taxon>
        <taxon>Chromadorea</taxon>
        <taxon>Rhabditida</taxon>
        <taxon>Rhabditina</taxon>
        <taxon>Rhabditomorpha</taxon>
        <taxon>Rhabditoidea</taxon>
        <taxon>Rhabditidae</taxon>
        <taxon>Mesorhabditinae</taxon>
        <taxon>Mesorhabditis</taxon>
    </lineage>
</organism>
<proteinExistence type="predicted"/>
<dbReference type="EMBL" id="CATQJA010002589">
    <property type="protein sequence ID" value="CAJ0572046.1"/>
    <property type="molecule type" value="Genomic_DNA"/>
</dbReference>
<evidence type="ECO:0000313" key="2">
    <source>
        <dbReference type="EMBL" id="CAJ0572046.1"/>
    </source>
</evidence>
<dbReference type="Proteomes" id="UP001177023">
    <property type="component" value="Unassembled WGS sequence"/>
</dbReference>
<accession>A0AA36CPH1</accession>
<gene>
    <name evidence="2" type="ORF">MSPICULIGERA_LOCUS10440</name>
</gene>
<evidence type="ECO:0000313" key="3">
    <source>
        <dbReference type="Proteomes" id="UP001177023"/>
    </source>
</evidence>
<feature type="region of interest" description="Disordered" evidence="1">
    <location>
        <begin position="83"/>
        <end position="118"/>
    </location>
</feature>
<sequence length="267" mass="29638">MTLRRDTLDNMSRPCDDCNKRWPLGQMRRCRTCEDHAMRDGAIPNANAAACFVCLGCAVDRHSGHTLPQIIDRDGRGTLRVPSIKFPPPPQHTPEEEARKQSTTFPARIRPVDTPKKRSSFGALFGANSFFSPEKSKVDVSPKETEKQEQSLPHKTQVPYGATTIRRVQRVPSKAPQPNEEVGPSKKYSGAYTYGYSGFGDGHQVSEASSRTAYSNGSVTVGTTSEQTDSKSIYGRRPLPTIPQQLTRITETVGVRSYMRKKATSEY</sequence>
<protein>
    <submittedName>
        <fullName evidence="2">Uncharacterized protein</fullName>
    </submittedName>
</protein>
<feature type="non-terminal residue" evidence="2">
    <location>
        <position position="1"/>
    </location>
</feature>
<feature type="region of interest" description="Disordered" evidence="1">
    <location>
        <begin position="210"/>
        <end position="238"/>
    </location>
</feature>
<feature type="region of interest" description="Disordered" evidence="1">
    <location>
        <begin position="134"/>
        <end position="162"/>
    </location>
</feature>
<keyword evidence="3" id="KW-1185">Reference proteome</keyword>
<dbReference type="AlphaFoldDB" id="A0AA36CPH1"/>